<proteinExistence type="predicted"/>
<dbReference type="AlphaFoldDB" id="A0AA41JMA5"/>
<comment type="caution">
    <text evidence="1">The sequence shown here is derived from an EMBL/GenBank/DDBJ whole genome shotgun (WGS) entry which is preliminary data.</text>
</comment>
<name>A0AA41JMA5_9BURK</name>
<dbReference type="EMBL" id="JAGSVG010000027">
    <property type="protein sequence ID" value="MBR8132400.1"/>
    <property type="molecule type" value="Genomic_DNA"/>
</dbReference>
<gene>
    <name evidence="1" type="ORF">KDW93_26110</name>
</gene>
<accession>A0AA41JMA5</accession>
<dbReference type="RefSeq" id="WP_105788613.1">
    <property type="nucleotide sequence ID" value="NZ_CADERF010000026.1"/>
</dbReference>
<reference evidence="1" key="1">
    <citation type="submission" date="2021-04" db="EMBL/GenBank/DDBJ databases">
        <title>A collection of bacterial strains from the Burkholderia cepacia Research Laboratory and Repository.</title>
        <authorList>
            <person name="Lipuma J."/>
            <person name="Spilker T."/>
        </authorList>
    </citation>
    <scope>NUCLEOTIDE SEQUENCE</scope>
    <source>
        <strain evidence="1">AU36012</strain>
    </source>
</reference>
<organism evidence="1 2">
    <name type="scientific">Burkholderia ambifaria</name>
    <dbReference type="NCBI Taxonomy" id="152480"/>
    <lineage>
        <taxon>Bacteria</taxon>
        <taxon>Pseudomonadati</taxon>
        <taxon>Pseudomonadota</taxon>
        <taxon>Betaproteobacteria</taxon>
        <taxon>Burkholderiales</taxon>
        <taxon>Burkholderiaceae</taxon>
        <taxon>Burkholderia</taxon>
        <taxon>Burkholderia cepacia complex</taxon>
    </lineage>
</organism>
<sequence>MMASDIYDYLARYVERVEAEVGARRKVESSNSGFYRNALGGTAYVSFYPSELDLTLDLSGVDEMYELVADLTDQDGKIIVGDIFNFSGNAELLKERLDNFLNDLVKLISDHL</sequence>
<dbReference type="Proteomes" id="UP000682266">
    <property type="component" value="Unassembled WGS sequence"/>
</dbReference>
<evidence type="ECO:0000313" key="1">
    <source>
        <dbReference type="EMBL" id="MBR8132400.1"/>
    </source>
</evidence>
<protein>
    <submittedName>
        <fullName evidence="1">Uncharacterized protein</fullName>
    </submittedName>
</protein>
<evidence type="ECO:0000313" key="2">
    <source>
        <dbReference type="Proteomes" id="UP000682266"/>
    </source>
</evidence>